<evidence type="ECO:0000313" key="1">
    <source>
        <dbReference type="EMBL" id="KAK2765824.1"/>
    </source>
</evidence>
<reference evidence="1" key="1">
    <citation type="submission" date="2023-02" db="EMBL/GenBank/DDBJ databases">
        <title>Colletotrichum kahawae CIFC_Que2 genome sequencing and assembly.</title>
        <authorList>
            <person name="Baroncelli R."/>
        </authorList>
    </citation>
    <scope>NUCLEOTIDE SEQUENCE</scope>
    <source>
        <strain evidence="1">CIFC_Que2</strain>
    </source>
</reference>
<sequence>MSASPPDHESPPNGDSPGAHHFFTLIDAIRSAGKCEAWMMAGCDADPYMPPNPWDPWGICLVCKRLPTSRHCSRCGRDRVCCKSCEDYMLLANKPHEDITAHVRLCAHRYETTADIIVAAVTGDEVPTHPQATEDYGFNRCPEPFDRIRLFTLYCNLVGTLGVTSQELNAWMQDGTLYECIDAKIHAKPLEFSPQICAWFAQKKVIFERPTADPKA</sequence>
<comment type="caution">
    <text evidence="1">The sequence shown here is derived from an EMBL/GenBank/DDBJ whole genome shotgun (WGS) entry which is preliminary data.</text>
</comment>
<proteinExistence type="predicted"/>
<dbReference type="Proteomes" id="UP001281614">
    <property type="component" value="Unassembled WGS sequence"/>
</dbReference>
<protein>
    <recommendedName>
        <fullName evidence="3">Suppressor of anucleate metulae protein B</fullName>
    </recommendedName>
</protein>
<keyword evidence="2" id="KW-1185">Reference proteome</keyword>
<gene>
    <name evidence="1" type="ORF">CKAH01_15573</name>
</gene>
<dbReference type="AlphaFoldDB" id="A0AAE0D821"/>
<name>A0AAE0D821_COLKA</name>
<evidence type="ECO:0008006" key="3">
    <source>
        <dbReference type="Google" id="ProtNLM"/>
    </source>
</evidence>
<dbReference type="EMBL" id="VYYT01000127">
    <property type="protein sequence ID" value="KAK2765824.1"/>
    <property type="molecule type" value="Genomic_DNA"/>
</dbReference>
<organism evidence="1 2">
    <name type="scientific">Colletotrichum kahawae</name>
    <name type="common">Coffee berry disease fungus</name>
    <dbReference type="NCBI Taxonomy" id="34407"/>
    <lineage>
        <taxon>Eukaryota</taxon>
        <taxon>Fungi</taxon>
        <taxon>Dikarya</taxon>
        <taxon>Ascomycota</taxon>
        <taxon>Pezizomycotina</taxon>
        <taxon>Sordariomycetes</taxon>
        <taxon>Hypocreomycetidae</taxon>
        <taxon>Glomerellales</taxon>
        <taxon>Glomerellaceae</taxon>
        <taxon>Colletotrichum</taxon>
        <taxon>Colletotrichum gloeosporioides species complex</taxon>
    </lineage>
</organism>
<accession>A0AAE0D821</accession>
<evidence type="ECO:0000313" key="2">
    <source>
        <dbReference type="Proteomes" id="UP001281614"/>
    </source>
</evidence>